<name>A0A854QKY1_CRYNE</name>
<organism evidence="2 3">
    <name type="scientific">Cryptococcus neoformans Tu259-1</name>
    <dbReference type="NCBI Taxonomy" id="1230072"/>
    <lineage>
        <taxon>Eukaryota</taxon>
        <taxon>Fungi</taxon>
        <taxon>Dikarya</taxon>
        <taxon>Basidiomycota</taxon>
        <taxon>Agaricomycotina</taxon>
        <taxon>Tremellomycetes</taxon>
        <taxon>Tremellales</taxon>
        <taxon>Cryptococcaceae</taxon>
        <taxon>Cryptococcus</taxon>
        <taxon>Cryptococcus neoformans species complex</taxon>
    </lineage>
</organism>
<evidence type="ECO:0000256" key="1">
    <source>
        <dbReference type="SAM" id="Phobius"/>
    </source>
</evidence>
<dbReference type="Proteomes" id="UP000199727">
    <property type="component" value="Unassembled WGS sequence"/>
</dbReference>
<reference evidence="2 3" key="1">
    <citation type="submission" date="2017-06" db="EMBL/GenBank/DDBJ databases">
        <title>Global population genomics of the pathogenic fungus Cryptococcus neoformans var. grubii.</title>
        <authorList>
            <person name="Cuomo C."/>
            <person name="Litvintseva A."/>
            <person name="Chen Y."/>
            <person name="Young S."/>
            <person name="Zeng Q."/>
            <person name="Chapman S."/>
            <person name="Gujja S."/>
            <person name="Saif S."/>
            <person name="Birren B."/>
        </authorList>
    </citation>
    <scope>NUCLEOTIDE SEQUENCE [LARGE SCALE GENOMIC DNA]</scope>
    <source>
        <strain evidence="2 3">Tu259-1</strain>
    </source>
</reference>
<dbReference type="OrthoDB" id="2581067at2759"/>
<dbReference type="AlphaFoldDB" id="A0A854QKY1"/>
<proteinExistence type="predicted"/>
<keyword evidence="1" id="KW-0812">Transmembrane</keyword>
<dbReference type="EMBL" id="AMKT01000041">
    <property type="protein sequence ID" value="OXG21924.1"/>
    <property type="molecule type" value="Genomic_DNA"/>
</dbReference>
<evidence type="ECO:0000313" key="3">
    <source>
        <dbReference type="Proteomes" id="UP000199727"/>
    </source>
</evidence>
<protein>
    <submittedName>
        <fullName evidence="2">Uncharacterized protein</fullName>
    </submittedName>
</protein>
<evidence type="ECO:0000313" key="2">
    <source>
        <dbReference type="EMBL" id="OXG21924.1"/>
    </source>
</evidence>
<accession>A0A854QKY1</accession>
<sequence length="239" mass="26281">MRLWINSEKCEWRKTCDSANNAFFARVPVLSLSTYASYASRDSEFYNHTQPSQLSRINMKLLSWIVLPLIPFVSAGVSTIYWPVSNPDPSNPWIIGEKNLLAWTTGSGTGVQSFDIQLHNSNRSVMVGFLPIALRVPMERLPSGHKNFGGEMEIDLGSNVPTGDGFYLLFMNTYHGEVYAKSKKFSIYASTPANFTSADLPTATVTATLLEAPNPTQQWAITLNGIDQDATATATATSS</sequence>
<keyword evidence="1" id="KW-1133">Transmembrane helix</keyword>
<keyword evidence="1" id="KW-0472">Membrane</keyword>
<gene>
    <name evidence="2" type="ORF">C361_03351</name>
</gene>
<comment type="caution">
    <text evidence="2">The sequence shown here is derived from an EMBL/GenBank/DDBJ whole genome shotgun (WGS) entry which is preliminary data.</text>
</comment>
<feature type="transmembrane region" description="Helical" evidence="1">
    <location>
        <begin position="61"/>
        <end position="82"/>
    </location>
</feature>